<evidence type="ECO:0000313" key="4">
    <source>
        <dbReference type="EMBL" id="KAJ3445138.1"/>
    </source>
</evidence>
<evidence type="ECO:0000259" key="3">
    <source>
        <dbReference type="Pfam" id="PF07859"/>
    </source>
</evidence>
<dbReference type="Gene3D" id="3.40.50.1820">
    <property type="entry name" value="alpha/beta hydrolase"/>
    <property type="match status" value="1"/>
</dbReference>
<gene>
    <name evidence="4" type="ORF">M0812_11003</name>
</gene>
<proteinExistence type="predicted"/>
<keyword evidence="1 4" id="KW-0378">Hydrolase</keyword>
<sequence>MFWLILFIFFVVILLGVLLHDVRIDGRTKLISLLLRIKQRRAGLYKGGKFDRTKLGTVPKEDPGVVHGVECFDVETEYSGSPISIRFFHLPELKKEEKYSLLIYVHGGFFFGGSPSNKSDSDFVRHIVSKTGTIVASVDYQKSPEHPFPLPLNDTYNSILYLFNKILSDKVEIEIKKENEEEEENEIENEKQNEEQKCQKLLSKIDPTRIAICGSSSGANLALSTIMKLRDEENQFSKVINAQLLLFPMLNHHPIVDSRKLEKNSWTLPESLISWAEDQYCGGNKECFQNPYFAPLKAKSFRNFPDTLVLTADRDPLHGEALLLKEKILNDSGNVSFLSYPNQTHEFTHLDYLKDSQKALIEITQFLLNYHIGKKNEK</sequence>
<dbReference type="InterPro" id="IPR050300">
    <property type="entry name" value="GDXG_lipolytic_enzyme"/>
</dbReference>
<dbReference type="AlphaFoldDB" id="A0AAV7ZU75"/>
<accession>A0AAV7ZU75</accession>
<dbReference type="Proteomes" id="UP001146793">
    <property type="component" value="Unassembled WGS sequence"/>
</dbReference>
<name>A0AAV7ZU75_9EUKA</name>
<evidence type="ECO:0000256" key="2">
    <source>
        <dbReference type="SAM" id="Coils"/>
    </source>
</evidence>
<protein>
    <submittedName>
        <fullName evidence="4">Ab hydrolase superfamily protein c4a8.06c</fullName>
    </submittedName>
</protein>
<evidence type="ECO:0000256" key="1">
    <source>
        <dbReference type="ARBA" id="ARBA00022801"/>
    </source>
</evidence>
<evidence type="ECO:0000313" key="5">
    <source>
        <dbReference type="Proteomes" id="UP001146793"/>
    </source>
</evidence>
<dbReference type="Pfam" id="PF07859">
    <property type="entry name" value="Abhydrolase_3"/>
    <property type="match status" value="1"/>
</dbReference>
<feature type="coiled-coil region" evidence="2">
    <location>
        <begin position="168"/>
        <end position="204"/>
    </location>
</feature>
<dbReference type="PANTHER" id="PTHR48081">
    <property type="entry name" value="AB HYDROLASE SUPERFAMILY PROTEIN C4A8.06C"/>
    <property type="match status" value="1"/>
</dbReference>
<feature type="domain" description="Alpha/beta hydrolase fold-3" evidence="3">
    <location>
        <begin position="102"/>
        <end position="348"/>
    </location>
</feature>
<dbReference type="InterPro" id="IPR029058">
    <property type="entry name" value="AB_hydrolase_fold"/>
</dbReference>
<keyword evidence="2" id="KW-0175">Coiled coil</keyword>
<dbReference type="InterPro" id="IPR013094">
    <property type="entry name" value="AB_hydrolase_3"/>
</dbReference>
<dbReference type="PANTHER" id="PTHR48081:SF8">
    <property type="entry name" value="ALPHA_BETA HYDROLASE FOLD-3 DOMAIN-CONTAINING PROTEIN-RELATED"/>
    <property type="match status" value="1"/>
</dbReference>
<comment type="caution">
    <text evidence="4">The sequence shown here is derived from an EMBL/GenBank/DDBJ whole genome shotgun (WGS) entry which is preliminary data.</text>
</comment>
<reference evidence="4" key="1">
    <citation type="submission" date="2022-08" db="EMBL/GenBank/DDBJ databases">
        <title>Novel sulphate-reducing endosymbionts in the free-living metamonad Anaeramoeba.</title>
        <authorList>
            <person name="Jerlstrom-Hultqvist J."/>
            <person name="Cepicka I."/>
            <person name="Gallot-Lavallee L."/>
            <person name="Salas-Leiva D."/>
            <person name="Curtis B.A."/>
            <person name="Zahonova K."/>
            <person name="Pipaliya S."/>
            <person name="Dacks J."/>
            <person name="Roger A.J."/>
        </authorList>
    </citation>
    <scope>NUCLEOTIDE SEQUENCE</scope>
    <source>
        <strain evidence="4">Busselton2</strain>
    </source>
</reference>
<dbReference type="EMBL" id="JANTQA010000023">
    <property type="protein sequence ID" value="KAJ3445138.1"/>
    <property type="molecule type" value="Genomic_DNA"/>
</dbReference>
<dbReference type="SUPFAM" id="SSF53474">
    <property type="entry name" value="alpha/beta-Hydrolases"/>
    <property type="match status" value="1"/>
</dbReference>
<dbReference type="GO" id="GO:0016787">
    <property type="term" value="F:hydrolase activity"/>
    <property type="evidence" value="ECO:0007669"/>
    <property type="project" value="UniProtKB-KW"/>
</dbReference>
<organism evidence="4 5">
    <name type="scientific">Anaeramoeba flamelloides</name>
    <dbReference type="NCBI Taxonomy" id="1746091"/>
    <lineage>
        <taxon>Eukaryota</taxon>
        <taxon>Metamonada</taxon>
        <taxon>Anaeramoebidae</taxon>
        <taxon>Anaeramoeba</taxon>
    </lineage>
</organism>